<dbReference type="AlphaFoldDB" id="A0A0F3MQJ9"/>
<gene>
    <name evidence="1" type="ORF">RFEPED_0073</name>
</gene>
<name>A0A0F3MQJ9_RICFI</name>
<comment type="caution">
    <text evidence="1">The sequence shown here is derived from an EMBL/GenBank/DDBJ whole genome shotgun (WGS) entry which is preliminary data.</text>
</comment>
<dbReference type="EMBL" id="LANQ01000001">
    <property type="protein sequence ID" value="KJV57707.1"/>
    <property type="molecule type" value="Genomic_DNA"/>
</dbReference>
<organism evidence="1 2">
    <name type="scientific">Rickettsia felis str. Pedreira</name>
    <dbReference type="NCBI Taxonomy" id="1359196"/>
    <lineage>
        <taxon>Bacteria</taxon>
        <taxon>Pseudomonadati</taxon>
        <taxon>Pseudomonadota</taxon>
        <taxon>Alphaproteobacteria</taxon>
        <taxon>Rickettsiales</taxon>
        <taxon>Rickettsiaceae</taxon>
        <taxon>Rickettsieae</taxon>
        <taxon>Rickettsia</taxon>
        <taxon>spotted fever group</taxon>
    </lineage>
</organism>
<proteinExistence type="predicted"/>
<evidence type="ECO:0000313" key="1">
    <source>
        <dbReference type="EMBL" id="KJV57707.1"/>
    </source>
</evidence>
<reference evidence="1 2" key="1">
    <citation type="submission" date="2015-01" db="EMBL/GenBank/DDBJ databases">
        <title>Genome Sequencing of Rickettsiales.</title>
        <authorList>
            <person name="Daugherty S.C."/>
            <person name="Su Q."/>
            <person name="Abolude K."/>
            <person name="Beier-Sexton M."/>
            <person name="Carlyon J.A."/>
            <person name="Carter R."/>
            <person name="Day N.P."/>
            <person name="Dumler S.J."/>
            <person name="Dyachenko V."/>
            <person name="Godinez A."/>
            <person name="Kurtti T.J."/>
            <person name="Lichay M."/>
            <person name="Mullins K.E."/>
            <person name="Ott S."/>
            <person name="Pappas-Brown V."/>
            <person name="Paris D.H."/>
            <person name="Patel P."/>
            <person name="Richards A.L."/>
            <person name="Sadzewicz L."/>
            <person name="Sears K."/>
            <person name="Seidman D."/>
            <person name="Sengamalay N."/>
            <person name="Stenos J."/>
            <person name="Tallon L.J."/>
            <person name="Vincent G."/>
            <person name="Fraser C.M."/>
            <person name="Munderloh U."/>
            <person name="Dunning-Hotopp J.C."/>
        </authorList>
    </citation>
    <scope>NUCLEOTIDE SEQUENCE [LARGE SCALE GENOMIC DNA]</scope>
    <source>
        <strain evidence="1 2">Pedreira</strain>
    </source>
</reference>
<protein>
    <submittedName>
        <fullName evidence="1">Uncharacterized protein</fullName>
    </submittedName>
</protein>
<dbReference type="Proteomes" id="UP000033475">
    <property type="component" value="Unassembled WGS sequence"/>
</dbReference>
<evidence type="ECO:0000313" key="2">
    <source>
        <dbReference type="Proteomes" id="UP000033475"/>
    </source>
</evidence>
<dbReference type="PATRIC" id="fig|1359196.3.peg.70"/>
<sequence>MDRFMSFLRKQESAQIKLFEALFEKNYLIKKSLKLKIF</sequence>
<accession>A0A0F3MQJ9</accession>